<protein>
    <submittedName>
        <fullName evidence="2">Uncharacterized protein</fullName>
    </submittedName>
</protein>
<name>A0AAN8P4A9_POLSC</name>
<organism evidence="2 3">
    <name type="scientific">Polyplax serrata</name>
    <name type="common">Common mouse louse</name>
    <dbReference type="NCBI Taxonomy" id="468196"/>
    <lineage>
        <taxon>Eukaryota</taxon>
        <taxon>Metazoa</taxon>
        <taxon>Ecdysozoa</taxon>
        <taxon>Arthropoda</taxon>
        <taxon>Hexapoda</taxon>
        <taxon>Insecta</taxon>
        <taxon>Pterygota</taxon>
        <taxon>Neoptera</taxon>
        <taxon>Paraneoptera</taxon>
        <taxon>Psocodea</taxon>
        <taxon>Troctomorpha</taxon>
        <taxon>Phthiraptera</taxon>
        <taxon>Anoplura</taxon>
        <taxon>Polyplacidae</taxon>
        <taxon>Polyplax</taxon>
    </lineage>
</organism>
<accession>A0AAN8P4A9</accession>
<dbReference type="Proteomes" id="UP001372834">
    <property type="component" value="Unassembled WGS sequence"/>
</dbReference>
<sequence length="485" mass="55420">MARLLDKYMYTTNYKQDFCVRHTPQRAVGWVPTNCRPRYVPGLVTGIDYGKQNNLIQTCPCQAGGLMPQRGVSGLPTNLNRCPCFTPELYERKPKTIIYNQDEINEPDTVPSDIICPSNLYPAQEPEPVKRIDKVKIKEACALDKPKFEPLRPIQRGKYGGQFEGTLNLPVKKRENQINLPLNSEEGGNVRTKPCPGKVAPGSKSEDRIPGPYWNRQKVDERKDSDALKKRKYEGSPLKFQDEQKGQRRDETMDHRSPPKDDGKEDSGDDNQAQPYQFKRACKCSAPRAVGEVSTFDQRQDPQVPRDVEKAIRHIPEARLSCAPAAEPSKFDQPNTFMRKLYEKYPYLYKVLKETPPEELISKVFKDRFLSTYQIDYLHMGIGKEQYPAGGLEKEEIYTGPDGQPETKTIPGCSYRSSKKGEFGRKKTDYEKKEKEEEVLQVEKEEPKISEYMGTISKLGGEIVNDQLYKVAQITKNIRSKYASE</sequence>
<feature type="compositionally biased region" description="Basic and acidic residues" evidence="1">
    <location>
        <begin position="217"/>
        <end position="228"/>
    </location>
</feature>
<dbReference type="EMBL" id="JAWJWE010000009">
    <property type="protein sequence ID" value="KAK6631197.1"/>
    <property type="molecule type" value="Genomic_DNA"/>
</dbReference>
<proteinExistence type="predicted"/>
<reference evidence="2 3" key="1">
    <citation type="submission" date="2023-10" db="EMBL/GenBank/DDBJ databases">
        <title>Genomes of two closely related lineages of the louse Polyplax serrata with different host specificities.</title>
        <authorList>
            <person name="Martinu J."/>
            <person name="Tarabai H."/>
            <person name="Stefka J."/>
            <person name="Hypsa V."/>
        </authorList>
    </citation>
    <scope>NUCLEOTIDE SEQUENCE [LARGE SCALE GENOMIC DNA]</scope>
    <source>
        <strain evidence="2">HR10_N</strain>
    </source>
</reference>
<comment type="caution">
    <text evidence="2">The sequence shown here is derived from an EMBL/GenBank/DDBJ whole genome shotgun (WGS) entry which is preliminary data.</text>
</comment>
<evidence type="ECO:0000256" key="1">
    <source>
        <dbReference type="SAM" id="MobiDB-lite"/>
    </source>
</evidence>
<evidence type="ECO:0000313" key="3">
    <source>
        <dbReference type="Proteomes" id="UP001372834"/>
    </source>
</evidence>
<feature type="region of interest" description="Disordered" evidence="1">
    <location>
        <begin position="179"/>
        <end position="273"/>
    </location>
</feature>
<evidence type="ECO:0000313" key="2">
    <source>
        <dbReference type="EMBL" id="KAK6631197.1"/>
    </source>
</evidence>
<gene>
    <name evidence="2" type="ORF">RUM43_014293</name>
</gene>
<dbReference type="AlphaFoldDB" id="A0AAN8P4A9"/>
<feature type="compositionally biased region" description="Basic and acidic residues" evidence="1">
    <location>
        <begin position="240"/>
        <end position="266"/>
    </location>
</feature>